<dbReference type="EMBL" id="JAAGRR010000090">
    <property type="protein sequence ID" value="NDY42835.1"/>
    <property type="molecule type" value="Genomic_DNA"/>
</dbReference>
<dbReference type="PROSITE" id="PS51779">
    <property type="entry name" value="POTRA"/>
    <property type="match status" value="1"/>
</dbReference>
<evidence type="ECO:0000256" key="8">
    <source>
        <dbReference type="ARBA" id="ARBA00023306"/>
    </source>
</evidence>
<dbReference type="GO" id="GO:0005886">
    <property type="term" value="C:plasma membrane"/>
    <property type="evidence" value="ECO:0007669"/>
    <property type="project" value="UniProtKB-SubCell"/>
</dbReference>
<dbReference type="GO" id="GO:0032153">
    <property type="term" value="C:cell division site"/>
    <property type="evidence" value="ECO:0007669"/>
    <property type="project" value="UniProtKB-UniRule"/>
</dbReference>
<evidence type="ECO:0000256" key="4">
    <source>
        <dbReference type="ARBA" id="ARBA00022618"/>
    </source>
</evidence>
<organism evidence="11 12">
    <name type="scientific">Dissulfurirhabdus thermomarina</name>
    <dbReference type="NCBI Taxonomy" id="1765737"/>
    <lineage>
        <taxon>Bacteria</taxon>
        <taxon>Deltaproteobacteria</taxon>
        <taxon>Dissulfurirhabdaceae</taxon>
        <taxon>Dissulfurirhabdus</taxon>
    </lineage>
</organism>
<dbReference type="RefSeq" id="WP_163298964.1">
    <property type="nucleotide sequence ID" value="NZ_JAAGRR010000090.1"/>
</dbReference>
<proteinExistence type="inferred from homology"/>
<evidence type="ECO:0000313" key="12">
    <source>
        <dbReference type="Proteomes" id="UP000469346"/>
    </source>
</evidence>
<keyword evidence="2 9" id="KW-1003">Cell membrane</keyword>
<dbReference type="Pfam" id="PF03799">
    <property type="entry name" value="FtsQ_DivIB_C"/>
    <property type="match status" value="1"/>
</dbReference>
<name>A0A6N9TNK6_DISTH</name>
<comment type="similarity">
    <text evidence="9">Belongs to the FtsQ/DivIB family. FtsQ subfamily.</text>
</comment>
<reference evidence="11 12" key="1">
    <citation type="submission" date="2020-02" db="EMBL/GenBank/DDBJ databases">
        <title>Comparative genomics of sulfur disproportionating microorganisms.</title>
        <authorList>
            <person name="Ward L.M."/>
            <person name="Bertran E."/>
            <person name="Johnston D.T."/>
        </authorList>
    </citation>
    <scope>NUCLEOTIDE SEQUENCE [LARGE SCALE GENOMIC DNA]</scope>
    <source>
        <strain evidence="11 12">DSM 100025</strain>
    </source>
</reference>
<comment type="function">
    <text evidence="9">Essential cell division protein.</text>
</comment>
<keyword evidence="4 9" id="KW-0132">Cell division</keyword>
<evidence type="ECO:0000256" key="3">
    <source>
        <dbReference type="ARBA" id="ARBA00022519"/>
    </source>
</evidence>
<keyword evidence="7 9" id="KW-0472">Membrane</keyword>
<sequence length="277" mass="30256">MRIRQATRGRPRRIAAAKRGTAGRTARRLGAYGVLCAAVLAGLYLGWTALGHWPALALKTVEVRGAHRVGRAEVIRLSGARPGMNLLALDPGAMARAVEAQPWIRRAAVRRVFPDRLVLTLEERTPVALVNLDGIRLVDADGVVFKALEPGDPSDLPLISGLSADPGRPGRLPSKGLRALRLIAMAGRGERVLSARNIAQIHFEKDGRMVVYTADAAVPIAFGDGDLRREFRKAEAVLYQVYRSGRYHRVARIELDYSNQAAWARLKEAGDLVRAPE</sequence>
<dbReference type="InterPro" id="IPR005548">
    <property type="entry name" value="Cell_div_FtsQ/DivIB_C"/>
</dbReference>
<dbReference type="Gene3D" id="3.10.20.310">
    <property type="entry name" value="membrane protein fhac"/>
    <property type="match status" value="1"/>
</dbReference>
<dbReference type="GO" id="GO:0043093">
    <property type="term" value="P:FtsZ-dependent cytokinesis"/>
    <property type="evidence" value="ECO:0007669"/>
    <property type="project" value="UniProtKB-UniRule"/>
</dbReference>
<accession>A0A6N9TNK6</accession>
<evidence type="ECO:0000256" key="7">
    <source>
        <dbReference type="ARBA" id="ARBA00023136"/>
    </source>
</evidence>
<dbReference type="PANTHER" id="PTHR35851">
    <property type="entry name" value="CELL DIVISION PROTEIN FTSQ"/>
    <property type="match status" value="1"/>
</dbReference>
<keyword evidence="12" id="KW-1185">Reference proteome</keyword>
<keyword evidence="6 9" id="KW-1133">Transmembrane helix</keyword>
<evidence type="ECO:0000256" key="5">
    <source>
        <dbReference type="ARBA" id="ARBA00022692"/>
    </source>
</evidence>
<dbReference type="AlphaFoldDB" id="A0A6N9TNK6"/>
<dbReference type="GO" id="GO:0090529">
    <property type="term" value="P:cell septum assembly"/>
    <property type="evidence" value="ECO:0007669"/>
    <property type="project" value="InterPro"/>
</dbReference>
<dbReference type="PANTHER" id="PTHR35851:SF1">
    <property type="entry name" value="CELL DIVISION PROTEIN FTSQ"/>
    <property type="match status" value="1"/>
</dbReference>
<keyword evidence="3" id="KW-0997">Cell inner membrane</keyword>
<dbReference type="InterPro" id="IPR013685">
    <property type="entry name" value="POTRA_FtsQ_type"/>
</dbReference>
<gene>
    <name evidence="9" type="primary">ftsQ</name>
    <name evidence="11" type="ORF">G3N55_08260</name>
</gene>
<keyword evidence="5 9" id="KW-0812">Transmembrane</keyword>
<dbReference type="Pfam" id="PF08478">
    <property type="entry name" value="POTRA_1"/>
    <property type="match status" value="1"/>
</dbReference>
<evidence type="ECO:0000256" key="6">
    <source>
        <dbReference type="ARBA" id="ARBA00022989"/>
    </source>
</evidence>
<comment type="caution">
    <text evidence="11">The sequence shown here is derived from an EMBL/GenBank/DDBJ whole genome shotgun (WGS) entry which is preliminary data.</text>
</comment>
<evidence type="ECO:0000256" key="2">
    <source>
        <dbReference type="ARBA" id="ARBA00022475"/>
    </source>
</evidence>
<dbReference type="Proteomes" id="UP000469346">
    <property type="component" value="Unassembled WGS sequence"/>
</dbReference>
<dbReference type="HAMAP" id="MF_00911">
    <property type="entry name" value="FtsQ_subfam"/>
    <property type="match status" value="1"/>
</dbReference>
<keyword evidence="8 9" id="KW-0131">Cell cycle</keyword>
<evidence type="ECO:0000259" key="10">
    <source>
        <dbReference type="PROSITE" id="PS51779"/>
    </source>
</evidence>
<evidence type="ECO:0000313" key="11">
    <source>
        <dbReference type="EMBL" id="NDY42835.1"/>
    </source>
</evidence>
<dbReference type="InterPro" id="IPR026579">
    <property type="entry name" value="FtsQ"/>
</dbReference>
<evidence type="ECO:0000256" key="9">
    <source>
        <dbReference type="HAMAP-Rule" id="MF_00911"/>
    </source>
</evidence>
<comment type="subcellular location">
    <subcellularLocation>
        <location evidence="9">Cell membrane</location>
        <topology evidence="9">Single-pass type II membrane protein</topology>
    </subcellularLocation>
    <subcellularLocation>
        <location evidence="1">Membrane</location>
    </subcellularLocation>
    <text evidence="9">Localizes to the division septum.</text>
</comment>
<protein>
    <recommendedName>
        <fullName evidence="9">Cell division protein FtsQ</fullName>
    </recommendedName>
</protein>
<feature type="domain" description="POTRA" evidence="10">
    <location>
        <begin position="56"/>
        <end position="124"/>
    </location>
</feature>
<feature type="transmembrane region" description="Helical" evidence="9">
    <location>
        <begin position="29"/>
        <end position="50"/>
    </location>
</feature>
<dbReference type="InterPro" id="IPR034746">
    <property type="entry name" value="POTRA"/>
</dbReference>
<evidence type="ECO:0000256" key="1">
    <source>
        <dbReference type="ARBA" id="ARBA00004370"/>
    </source>
</evidence>